<feature type="compositionally biased region" description="Polar residues" evidence="2">
    <location>
        <begin position="547"/>
        <end position="558"/>
    </location>
</feature>
<evidence type="ECO:0000256" key="2">
    <source>
        <dbReference type="SAM" id="MobiDB-lite"/>
    </source>
</evidence>
<dbReference type="InterPro" id="IPR013783">
    <property type="entry name" value="Ig-like_fold"/>
</dbReference>
<evidence type="ECO:0000259" key="3">
    <source>
        <dbReference type="PROSITE" id="PS51127"/>
    </source>
</evidence>
<dbReference type="PANTHER" id="PTHR39576:SF2">
    <property type="entry name" value="ATTACHING AND EFFACING PROTEIN HOMOLOG-RELATED"/>
    <property type="match status" value="1"/>
</dbReference>
<feature type="domain" description="Big-1" evidence="3">
    <location>
        <begin position="1692"/>
        <end position="1794"/>
    </location>
</feature>
<feature type="domain" description="Big-1" evidence="3">
    <location>
        <begin position="930"/>
        <end position="1032"/>
    </location>
</feature>
<comment type="caution">
    <text evidence="4">The sequence shown here is derived from an EMBL/GenBank/DDBJ whole genome shotgun (WGS) entry which is preliminary data.</text>
</comment>
<dbReference type="InterPro" id="IPR038177">
    <property type="entry name" value="IAT_beta_sf"/>
</dbReference>
<dbReference type="Gene3D" id="2.40.160.160">
    <property type="entry name" value="Inverse autotransporter, beta-domain"/>
    <property type="match status" value="1"/>
</dbReference>
<feature type="compositionally biased region" description="Basic and acidic residues" evidence="2">
    <location>
        <begin position="531"/>
        <end position="546"/>
    </location>
</feature>
<dbReference type="PANTHER" id="PTHR39576">
    <property type="entry name" value="ATTACHING AND EFFACING PROTEIN HOMOLOG-RELATED-RELATED"/>
    <property type="match status" value="1"/>
</dbReference>
<feature type="domain" description="Big-1" evidence="3">
    <location>
        <begin position="1804"/>
        <end position="1906"/>
    </location>
</feature>
<organism evidence="4 5">
    <name type="scientific">Photorhabdus bodei</name>
    <dbReference type="NCBI Taxonomy" id="2029681"/>
    <lineage>
        <taxon>Bacteria</taxon>
        <taxon>Pseudomonadati</taxon>
        <taxon>Pseudomonadota</taxon>
        <taxon>Gammaproteobacteria</taxon>
        <taxon>Enterobacterales</taxon>
        <taxon>Morganellaceae</taxon>
        <taxon>Photorhabdus</taxon>
    </lineage>
</organism>
<feature type="region of interest" description="Disordered" evidence="2">
    <location>
        <begin position="55"/>
        <end position="101"/>
    </location>
</feature>
<feature type="domain" description="Big-1" evidence="3">
    <location>
        <begin position="706"/>
        <end position="808"/>
    </location>
</feature>
<name>A0ABX0AV98_9GAMM</name>
<dbReference type="InterPro" id="IPR051715">
    <property type="entry name" value="Intimin-Invasin_domain"/>
</dbReference>
<gene>
    <name evidence="4" type="ORF">GPY48_22150</name>
</gene>
<dbReference type="InterPro" id="IPR003535">
    <property type="entry name" value="Intimin/invasin_bac"/>
</dbReference>
<dbReference type="Proteomes" id="UP000466619">
    <property type="component" value="Unassembled WGS sequence"/>
</dbReference>
<evidence type="ECO:0000313" key="4">
    <source>
        <dbReference type="EMBL" id="NDL05758.1"/>
    </source>
</evidence>
<dbReference type="PROSITE" id="PS51127">
    <property type="entry name" value="BIG1"/>
    <property type="match status" value="12"/>
</dbReference>
<dbReference type="InterPro" id="IPR024519">
    <property type="entry name" value="IAT_beta"/>
</dbReference>
<dbReference type="Pfam" id="PF02369">
    <property type="entry name" value="Big_1"/>
    <property type="match status" value="12"/>
</dbReference>
<keyword evidence="5" id="KW-1185">Reference proteome</keyword>
<proteinExistence type="inferred from homology"/>
<protein>
    <submittedName>
        <fullName evidence="4">Adhesin</fullName>
    </submittedName>
</protein>
<dbReference type="SMART" id="SM00634">
    <property type="entry name" value="BID_1"/>
    <property type="match status" value="15"/>
</dbReference>
<dbReference type="InterPro" id="IPR003344">
    <property type="entry name" value="Big_1_dom"/>
</dbReference>
<feature type="domain" description="Big-1" evidence="3">
    <location>
        <begin position="1916"/>
        <end position="2018"/>
    </location>
</feature>
<feature type="domain" description="Big-1" evidence="3">
    <location>
        <begin position="1468"/>
        <end position="1570"/>
    </location>
</feature>
<evidence type="ECO:0000313" key="5">
    <source>
        <dbReference type="Proteomes" id="UP000466619"/>
    </source>
</evidence>
<dbReference type="Gene3D" id="4.10.690.10">
    <property type="entry name" value="Cricket Paralysis Virus, Vp4, Chain D"/>
    <property type="match status" value="6"/>
</dbReference>
<dbReference type="Gene3D" id="2.60.40.10">
    <property type="entry name" value="Immunoglobulins"/>
    <property type="match status" value="10"/>
</dbReference>
<feature type="compositionally biased region" description="Basic and acidic residues" evidence="2">
    <location>
        <begin position="55"/>
        <end position="64"/>
    </location>
</feature>
<evidence type="ECO:0000256" key="1">
    <source>
        <dbReference type="ARBA" id="ARBA00010116"/>
    </source>
</evidence>
<feature type="domain" description="Big-1" evidence="3">
    <location>
        <begin position="594"/>
        <end position="696"/>
    </location>
</feature>
<dbReference type="InterPro" id="IPR008964">
    <property type="entry name" value="Invasin/intimin_cell_adhesion"/>
</dbReference>
<feature type="domain" description="Big-1" evidence="3">
    <location>
        <begin position="818"/>
        <end position="920"/>
    </location>
</feature>
<dbReference type="PRINTS" id="PR01369">
    <property type="entry name" value="INTIMIN"/>
</dbReference>
<dbReference type="Pfam" id="PF11924">
    <property type="entry name" value="IAT_beta"/>
    <property type="match status" value="1"/>
</dbReference>
<feature type="domain" description="Big-1" evidence="3">
    <location>
        <begin position="1580"/>
        <end position="1682"/>
    </location>
</feature>
<accession>A0ABX0AV98</accession>
<dbReference type="SUPFAM" id="SSF49373">
    <property type="entry name" value="Invasin/intimin cell-adhesion fragments"/>
    <property type="match status" value="15"/>
</dbReference>
<dbReference type="EMBL" id="WSFC01000082">
    <property type="protein sequence ID" value="NDL05758.1"/>
    <property type="molecule type" value="Genomic_DNA"/>
</dbReference>
<feature type="domain" description="Big-1" evidence="3">
    <location>
        <begin position="1356"/>
        <end position="1458"/>
    </location>
</feature>
<feature type="region of interest" description="Disordered" evidence="2">
    <location>
        <begin position="531"/>
        <end position="558"/>
    </location>
</feature>
<reference evidence="4 5" key="1">
    <citation type="submission" date="2019-12" db="EMBL/GenBank/DDBJ databases">
        <title>Engineering Photorhabdus to improve their lethality against agricultural pests.</title>
        <authorList>
            <person name="Machado R.A.R."/>
        </authorList>
    </citation>
    <scope>NUCLEOTIDE SEQUENCE [LARGE SCALE GENOMIC DNA]</scope>
    <source>
        <strain evidence="4 5">M-CN4</strain>
    </source>
</reference>
<feature type="domain" description="Big-1" evidence="3">
    <location>
        <begin position="1042"/>
        <end position="1144"/>
    </location>
</feature>
<feature type="domain" description="Big-1" evidence="3">
    <location>
        <begin position="2026"/>
        <end position="2128"/>
    </location>
</feature>
<sequence>MLLKSYPALSEPVKSLIGIENCQEYPKAVIEHNIDSKKQITEQAGNKLHENVTYKEKKRSEPRRCGNFLSKRSIVGKNDSGEKPKIPQLYENDPKDDNQNTPPLILSRGPEFLGLLNKDPKKLAQDYIVNKLNSQITNNTQKWLSQFGTAKINLNVDHHGHLDESSVDLLVPFYDDKDHWLVYSQYGYRHKDSRDTVNLGVGTRLFINDWMYGANTFYDNDLTGNNSRFSLGGELWTNYLKMSANAYFRLSNWHNSRDLTNYYERPANGYDLIADMYLPSMPSLGAKIKYEQYFGDNVALFGTNNRQKDPYAATIGVNYTPIPLITAGVDYKLGKEGKSDGIFSFNVNYRFGVPLSEQLSPENVSSLRSLAGSRYDLVERNNNIILNYLKKQQHFRLLVPVIEISSYGGEVKPIQIQSDTPFKNVTWDIPELFQKNGGMINIESTHGYTIQLPEYQPDGKNDYTITGTSKDDQLRVQIQAHVLQRNISLSVNTTDPLIADGNAKYVYTATLLGADKKTPIENAKLIWDTDKKDPGLKLKPDSEATDKNGQQTATLTSTTPLSDIQVSVSINGERVTTDKKVSFTESSSSYRVSSVTVEVDKDKKRYNNGTDSYIFTATVVDGHGKPVADKPIDIDWQTDPKADGLKLTKQSSPVSNAQGQVTATLTSTAAVKDVQVSAKAAANPSWVKADSPVSFEELSSSYQVTGVTVEVDKDKKRYNNGADSYTFTATVVDAHGRPVADKPIEIDWQTDPKVEGLTLTKQSNSVSNAQGQVTATLTSTAAVKDVQVSAKTAANQSWVKADSPVSFEELSHSYRVTGVTVEVDKDKEHYNNGSDSYTFTATVKDGHGNLVVGKPVDIDWQADPKVDGLTLTKQSNPVSNAQGQVTATLTSTAAVTGVRVSAKTAANQSWVKADSPVSFEELSTSYYVASVTVDVDKDKAHYNNGSDSYTFTATVKDGHGNLVVGQPVDIDWQTNPKTDGLKLTKQSSPMSNAQGQVTATLTSTTAVTGVRVSAKTAANQSWVDADQKVSFEELSSSYRVSSVTVEVDKDKKRYNNGTDSYTFTATVKDGHGNLVVGQPIDIDWQTDPTVDGLKLTKQSSPMSNAQGQVTATLTSTTAVTGVRVSAKTAANQSWVKADSPVSFEELSHSYRVTGVTVEVDKDKEHYNNGSDSYTFTATVKDGLKLTKQSSPMSNAQGQVTATLTSTTAVTGVRVSAKTAANQSWVKADSPVSFEELSHSYRVTGVTVEVDKDKEHYNNGSDSYTFTATVKDGHGNLVVGKPVDIDWQTDAKVNGLKLTKQSDSVSNAQGQVTATLTSTVAVSDVQVSAKTATQQTAENANEKVSFTEYSASYYVASVTVDVDKDKAHYNNGSDSYTFTATVKDGHGNLVVGKPVDIDWQTDQTPAGLTLTKQNNSVSNAQGQVTATLTSTVAVSDVQVSAKTATQQTAENANEKVSFTEYSASYYVASVTVDVDKDKAHYNNGSDSYTFTATVKDGHGNLVVGKPVDIDWQTDAKVDGLKLTKQSDSVSNAQGQVTATLTSTVAVSDVQVSAKAAANPSWVDADQKVSFEELSHSYRVTGVTVEVDKDKVRYNNGSDSYTFTATVKDGHGNLVVGKPVDIDWQTDSKADGLKLTKQSNSVSNAQGQVTATLTSTAKVSDVQVSAKAAANPSWVDADQKVSFEELSHSYRVTGVTVEVDKDKVRYNNGSDSYTFTATVKDGHGNLVVGKPVDIDWQTDSKADGLKLTKQSNSVSNAQGQVTATLTSTAKVSDVQVSAKAAANPSWVDADQKVSFEELSHSYRVTGVTVEVDKDKKRYNNGTDSYTFTATVVDAHGRPVADKPIEIDWQTDPKVEGLTLTKQNNSVSNAQGQVTATLTSTAAVKDVQVSAKAAANPSWVKADSPVSFEELSSSYQVTGVTVEVDKDKKRYNNGTDSYTFTATVVDAHGRPVADKPIEIDWQTDPKVEGLTLTKQNNSVSNAQGQVTATLTSTAAVKDVQVSAKAAANPSWVEADRKVSFEDLSTSYHVTHVTVDKDGPLYNGGTDTYTFTATVEDAYGNLVADKPIDIDWQTDPTVDGLKLTKQSNPVSNAQGQVTATLTSTVVAIDVQVSAKTATQQTPVNADKKVSFISPDELASLTVSPDHVTEGEGEEHTYTFTATVKDFSGQAKSGATVAWSVTNSEGVTIADENLVTQVVGDGKTDADGKAQYQVYSKSGGFVAVMVTAKVNDSSVGSKNKTVEIKANEQDVANFFILDYYHKDGESLGRSVPKERMNFGWEGMMFKPEYLSRESHMADYNEVYDSSNKSVVDVEALQGDFSVKKAGTATLTATFTHSISGRYLKYVIPNVKIDHFVIIDDSSYIGAGIGYVSSLQTRIDESLPLPICTRGNRIKESDLGGSIDYLVNNLDLDLIQKGLLGDPIDGLSSDGIRMGGLQVNNKKIQAHLLNNSNLKTMAYVVLCEE</sequence>
<comment type="similarity">
    <text evidence="1">Belongs to the intimin/invasin family.</text>
</comment>